<dbReference type="EMBL" id="CP003096">
    <property type="protein sequence ID" value="AER65788.1"/>
    <property type="molecule type" value="Genomic_DNA"/>
</dbReference>
<dbReference type="eggNOG" id="COG4967">
    <property type="taxonomic scope" value="Bacteria"/>
</dbReference>
<accession>G7V5G1</accession>
<keyword evidence="4" id="KW-0812">Transmembrane</keyword>
<gene>
    <name evidence="5" type="ordered locus">Tlie_0042</name>
</gene>
<evidence type="ECO:0000256" key="2">
    <source>
        <dbReference type="ARBA" id="ARBA00023237"/>
    </source>
</evidence>
<name>G7V5G1_THELD</name>
<evidence type="ECO:0000313" key="6">
    <source>
        <dbReference type="Proteomes" id="UP000005868"/>
    </source>
</evidence>
<dbReference type="AlphaFoldDB" id="G7V5G1"/>
<dbReference type="HOGENOM" id="CLU_1524424_0_0_0"/>
<dbReference type="STRING" id="580340.Tlie_0042"/>
<dbReference type="GO" id="GO:0009279">
    <property type="term" value="C:cell outer membrane"/>
    <property type="evidence" value="ECO:0007669"/>
    <property type="project" value="UniProtKB-SubCell"/>
</dbReference>
<dbReference type="Pfam" id="PF07963">
    <property type="entry name" value="N_methyl"/>
    <property type="match status" value="1"/>
</dbReference>
<reference evidence="5 6" key="2">
    <citation type="journal article" date="2012" name="Stand. Genomic Sci.">
        <title>Genome sequence of the moderately thermophilic, amino-acid-degrading and sulfur-reducing bacterium Thermovirga lienii type strain (Cas60314(T)).</title>
        <authorList>
            <person name="Goker M."/>
            <person name="Saunders E."/>
            <person name="Lapidus A."/>
            <person name="Nolan M."/>
            <person name="Lucas S."/>
            <person name="Hammon N."/>
            <person name="Deshpande S."/>
            <person name="Cheng J.F."/>
            <person name="Han C."/>
            <person name="Tapia R."/>
            <person name="Goodwin L.A."/>
            <person name="Pitluck S."/>
            <person name="Liolios K."/>
            <person name="Mavromatis K."/>
            <person name="Pagani I."/>
            <person name="Ivanova N."/>
            <person name="Mikhailova N."/>
            <person name="Pati A."/>
            <person name="Chen A."/>
            <person name="Palaniappan K."/>
            <person name="Land M."/>
            <person name="Chang Y.J."/>
            <person name="Jeffries C.D."/>
            <person name="Brambilla E.M."/>
            <person name="Rohde M."/>
            <person name="Spring S."/>
            <person name="Detter J.C."/>
            <person name="Woyke T."/>
            <person name="Bristow J."/>
            <person name="Eisen J.A."/>
            <person name="Markowitz V."/>
            <person name="Hugenholtz P."/>
            <person name="Kyrpides N.C."/>
            <person name="Klenk H.P."/>
        </authorList>
    </citation>
    <scope>NUCLEOTIDE SEQUENCE [LARGE SCALE GENOMIC DNA]</scope>
    <source>
        <strain evidence="6">ATCC BAA-1197 / DSM 17291 / Cas60314</strain>
    </source>
</reference>
<keyword evidence="4" id="KW-1133">Transmembrane helix</keyword>
<evidence type="ECO:0008006" key="7">
    <source>
        <dbReference type="Google" id="ProtNLM"/>
    </source>
</evidence>
<keyword evidence="2" id="KW-0998">Cell outer membrane</keyword>
<protein>
    <recommendedName>
        <fullName evidence="7">Prepilin-type N-terminal cleavage/methylation domain-containing protein</fullName>
    </recommendedName>
</protein>
<organism evidence="5 6">
    <name type="scientific">Thermovirga lienii (strain ATCC BAA-1197 / DSM 17291 / Cas60314)</name>
    <dbReference type="NCBI Taxonomy" id="580340"/>
    <lineage>
        <taxon>Bacteria</taxon>
        <taxon>Thermotogati</taxon>
        <taxon>Synergistota</taxon>
        <taxon>Synergistia</taxon>
        <taxon>Synergistales</taxon>
        <taxon>Thermovirgaceae</taxon>
        <taxon>Thermovirga</taxon>
    </lineage>
</organism>
<feature type="transmembrane region" description="Helical" evidence="4">
    <location>
        <begin position="21"/>
        <end position="49"/>
    </location>
</feature>
<dbReference type="NCBIfam" id="TIGR02532">
    <property type="entry name" value="IV_pilin_GFxxxE"/>
    <property type="match status" value="1"/>
</dbReference>
<evidence type="ECO:0000256" key="3">
    <source>
        <dbReference type="SAM" id="MobiDB-lite"/>
    </source>
</evidence>
<proteinExistence type="predicted"/>
<keyword evidence="4" id="KW-0472">Membrane</keyword>
<dbReference type="Proteomes" id="UP000005868">
    <property type="component" value="Chromosome"/>
</dbReference>
<evidence type="ECO:0000313" key="5">
    <source>
        <dbReference type="EMBL" id="AER65788.1"/>
    </source>
</evidence>
<dbReference type="KEGG" id="tli:Tlie_0042"/>
<dbReference type="InterPro" id="IPR012902">
    <property type="entry name" value="N_methyl_site"/>
</dbReference>
<sequence>MKNKGLLSRLCKAKVKRKGFTLVEVLISMLILAIALFAIAGMFVSALVLQLSLKDRENAQLASLMVLQKLEALESIDALTVSSDVIEIEGKPYAVSWIVESEDSVGGKVFGKTLTFDVAWEGVRGEKRLSFVNTFSRSFGYTRGKRLGQEIKDGKPGYGYGDTLQDHTGPPGQNKK</sequence>
<keyword evidence="6" id="KW-1185">Reference proteome</keyword>
<evidence type="ECO:0000256" key="4">
    <source>
        <dbReference type="SAM" id="Phobius"/>
    </source>
</evidence>
<evidence type="ECO:0000256" key="1">
    <source>
        <dbReference type="ARBA" id="ARBA00004442"/>
    </source>
</evidence>
<reference evidence="6" key="1">
    <citation type="submission" date="2011-10" db="EMBL/GenBank/DDBJ databases">
        <title>The complete genome of chromosome of Thermovirga lienii DSM 17291.</title>
        <authorList>
            <consortium name="US DOE Joint Genome Institute (JGI-PGF)"/>
            <person name="Lucas S."/>
            <person name="Copeland A."/>
            <person name="Lapidus A."/>
            <person name="Glavina del Rio T."/>
            <person name="Dalin E."/>
            <person name="Tice H."/>
            <person name="Bruce D."/>
            <person name="Goodwin L."/>
            <person name="Pitluck S."/>
            <person name="Peters L."/>
            <person name="Mikhailova N."/>
            <person name="Saunders E."/>
            <person name="Kyrpides N."/>
            <person name="Mavromatis K."/>
            <person name="Ivanova N."/>
            <person name="Last F.I."/>
            <person name="Brettin T."/>
            <person name="Detter J.C."/>
            <person name="Han C."/>
            <person name="Larimer F."/>
            <person name="Land M."/>
            <person name="Hauser L."/>
            <person name="Markowitz V."/>
            <person name="Cheng J.-F."/>
            <person name="Hugenholtz P."/>
            <person name="Woyke T."/>
            <person name="Wu D."/>
            <person name="Spring S."/>
            <person name="Schroeder M."/>
            <person name="Brambilla E.-M."/>
            <person name="Klenk H.-P."/>
            <person name="Eisen J.A."/>
        </authorList>
    </citation>
    <scope>NUCLEOTIDE SEQUENCE [LARGE SCALE GENOMIC DNA]</scope>
    <source>
        <strain evidence="6">ATCC BAA-1197 / DSM 17291 / Cas60314</strain>
    </source>
</reference>
<dbReference type="PROSITE" id="PS00409">
    <property type="entry name" value="PROKAR_NTER_METHYL"/>
    <property type="match status" value="1"/>
</dbReference>
<feature type="region of interest" description="Disordered" evidence="3">
    <location>
        <begin position="148"/>
        <end position="176"/>
    </location>
</feature>
<comment type="subcellular location">
    <subcellularLocation>
        <location evidence="1">Cell outer membrane</location>
    </subcellularLocation>
</comment>